<evidence type="ECO:0000256" key="1">
    <source>
        <dbReference type="ARBA" id="ARBA00004141"/>
    </source>
</evidence>
<gene>
    <name evidence="6" type="ORF">HF519_08790</name>
</gene>
<proteinExistence type="inferred from homology"/>
<evidence type="ECO:0000256" key="3">
    <source>
        <dbReference type="ARBA" id="ARBA00022989"/>
    </source>
</evidence>
<feature type="transmembrane region" description="Helical" evidence="5">
    <location>
        <begin position="141"/>
        <end position="166"/>
    </location>
</feature>
<evidence type="ECO:0000313" key="7">
    <source>
        <dbReference type="Proteomes" id="UP000586918"/>
    </source>
</evidence>
<keyword evidence="7" id="KW-1185">Reference proteome</keyword>
<name>A0A848DGB1_9PSEU</name>
<reference evidence="6 7" key="1">
    <citation type="submission" date="2020-04" db="EMBL/GenBank/DDBJ databases">
        <authorList>
            <person name="Klaysubun C."/>
            <person name="Duangmal K."/>
            <person name="Lipun K."/>
        </authorList>
    </citation>
    <scope>NUCLEOTIDE SEQUENCE [LARGE SCALE GENOMIC DNA]</scope>
    <source>
        <strain evidence="6 7">DSM 45300</strain>
    </source>
</reference>
<dbReference type="PANTHER" id="PTHR43483">
    <property type="entry name" value="MEMBRANE TRANSPORTER PROTEIN HI_0806-RELATED"/>
    <property type="match status" value="1"/>
</dbReference>
<evidence type="ECO:0000256" key="5">
    <source>
        <dbReference type="RuleBase" id="RU363041"/>
    </source>
</evidence>
<dbReference type="Pfam" id="PF01925">
    <property type="entry name" value="TauE"/>
    <property type="match status" value="1"/>
</dbReference>
<dbReference type="PANTHER" id="PTHR43483:SF3">
    <property type="entry name" value="MEMBRANE TRANSPORTER PROTEIN HI_0806-RELATED"/>
    <property type="match status" value="1"/>
</dbReference>
<feature type="transmembrane region" description="Helical" evidence="5">
    <location>
        <begin position="178"/>
        <end position="197"/>
    </location>
</feature>
<keyword evidence="3 5" id="KW-1133">Transmembrane helix</keyword>
<organism evidence="6 7">
    <name type="scientific">Pseudonocardia bannensis</name>
    <dbReference type="NCBI Taxonomy" id="630973"/>
    <lineage>
        <taxon>Bacteria</taxon>
        <taxon>Bacillati</taxon>
        <taxon>Actinomycetota</taxon>
        <taxon>Actinomycetes</taxon>
        <taxon>Pseudonocardiales</taxon>
        <taxon>Pseudonocardiaceae</taxon>
        <taxon>Pseudonocardia</taxon>
    </lineage>
</organism>
<evidence type="ECO:0000256" key="2">
    <source>
        <dbReference type="ARBA" id="ARBA00022692"/>
    </source>
</evidence>
<feature type="transmembrane region" description="Helical" evidence="5">
    <location>
        <begin position="51"/>
        <end position="67"/>
    </location>
</feature>
<dbReference type="Proteomes" id="UP000586918">
    <property type="component" value="Unassembled WGS sequence"/>
</dbReference>
<feature type="transmembrane region" description="Helical" evidence="5">
    <location>
        <begin position="79"/>
        <end position="97"/>
    </location>
</feature>
<evidence type="ECO:0000256" key="4">
    <source>
        <dbReference type="ARBA" id="ARBA00023136"/>
    </source>
</evidence>
<comment type="subcellular location">
    <subcellularLocation>
        <location evidence="5">Cell membrane</location>
        <topology evidence="5">Multi-pass membrane protein</topology>
    </subcellularLocation>
    <subcellularLocation>
        <location evidence="1">Membrane</location>
        <topology evidence="1">Multi-pass membrane protein</topology>
    </subcellularLocation>
</comment>
<dbReference type="AlphaFoldDB" id="A0A848DGB1"/>
<dbReference type="RefSeq" id="WP_169412003.1">
    <property type="nucleotide sequence ID" value="NZ_JAAXKZ010000022.1"/>
</dbReference>
<keyword evidence="5" id="KW-1003">Cell membrane</keyword>
<evidence type="ECO:0000313" key="6">
    <source>
        <dbReference type="EMBL" id="NMH91677.1"/>
    </source>
</evidence>
<dbReference type="EMBL" id="JAAXKZ010000022">
    <property type="protein sequence ID" value="NMH91677.1"/>
    <property type="molecule type" value="Genomic_DNA"/>
</dbReference>
<protein>
    <recommendedName>
        <fullName evidence="5">Probable membrane transporter protein</fullName>
    </recommendedName>
</protein>
<sequence length="259" mass="26136">MTWQGLLLGFAAGLCISVLTTPVGVSGAVFLLPVQLDVLHVPNPQVTPTNLLFNVVAGPGALFRYRRQGQLMGPLTRQMLAGTLPGVAIGAVLRVYLASDAATFRILAAALLLPTGLWLLTRGRGRGAEASRRLTPRTVVALSLAVGIAGGVYGIGGGSILGPILVGVGVSVAEVAPAALASTFLTSITGALAYTLLSVTAGGSVAPNWTLGLICGVGGLIGGYIGARIHSRLPESLLRAVLGLLAVALAGSYLVATLT</sequence>
<keyword evidence="4 5" id="KW-0472">Membrane</keyword>
<accession>A0A848DGB1</accession>
<comment type="caution">
    <text evidence="6">The sequence shown here is derived from an EMBL/GenBank/DDBJ whole genome shotgun (WGS) entry which is preliminary data.</text>
</comment>
<comment type="similarity">
    <text evidence="5">Belongs to the 4-toluene sulfonate uptake permease (TSUP) (TC 2.A.102) family.</text>
</comment>
<feature type="transmembrane region" description="Helical" evidence="5">
    <location>
        <begin position="103"/>
        <end position="120"/>
    </location>
</feature>
<dbReference type="InterPro" id="IPR002781">
    <property type="entry name" value="TM_pro_TauE-like"/>
</dbReference>
<dbReference type="GO" id="GO:0005886">
    <property type="term" value="C:plasma membrane"/>
    <property type="evidence" value="ECO:0007669"/>
    <property type="project" value="UniProtKB-SubCell"/>
</dbReference>
<feature type="transmembrane region" description="Helical" evidence="5">
    <location>
        <begin position="236"/>
        <end position="256"/>
    </location>
</feature>
<feature type="transmembrane region" description="Helical" evidence="5">
    <location>
        <begin position="209"/>
        <end position="230"/>
    </location>
</feature>
<keyword evidence="2 5" id="KW-0812">Transmembrane</keyword>